<sequence length="177" mass="20561">MIENKLVTYKHLRVGQEIKGTEGGGSNRYFSAIVKSINSAYVTVEMWRKGGDEEKIDASLMFRVEMTEEEFKVKYHDKAKEVLRAMQNRLNGDELGYHEMCNSWLYGTPYEMACYCLKNNMEVVGHSADIIPKRAMFSGDILDVGVCAEYEDGKRVWCHYRSEDIKKMLKRYKDLID</sequence>
<comment type="caution">
    <text evidence="1">The sequence shown here is derived from an EMBL/GenBank/DDBJ whole genome shotgun (WGS) entry which is preliminary data.</text>
</comment>
<evidence type="ECO:0000313" key="2">
    <source>
        <dbReference type="Proteomes" id="UP000003763"/>
    </source>
</evidence>
<organism evidence="1 2">
    <name type="scientific">[Clostridium] citroniae WAL-17108</name>
    <dbReference type="NCBI Taxonomy" id="742733"/>
    <lineage>
        <taxon>Bacteria</taxon>
        <taxon>Bacillati</taxon>
        <taxon>Bacillota</taxon>
        <taxon>Clostridia</taxon>
        <taxon>Lachnospirales</taxon>
        <taxon>Lachnospiraceae</taxon>
        <taxon>Enterocloster</taxon>
    </lineage>
</organism>
<evidence type="ECO:0000313" key="1">
    <source>
        <dbReference type="EMBL" id="EHE99986.1"/>
    </source>
</evidence>
<reference evidence="1 2" key="1">
    <citation type="submission" date="2011-08" db="EMBL/GenBank/DDBJ databases">
        <title>The Genome Sequence of Clostridium citroniae WAL-17108.</title>
        <authorList>
            <consortium name="The Broad Institute Genome Sequencing Platform"/>
            <person name="Earl A."/>
            <person name="Ward D."/>
            <person name="Feldgarden M."/>
            <person name="Gevers D."/>
            <person name="Finegold S.M."/>
            <person name="Summanen P.H."/>
            <person name="Molitoris D.R."/>
            <person name="Vaisanen M.L."/>
            <person name="Daigneault M."/>
            <person name="Allen-Vercoe E."/>
            <person name="Young S.K."/>
            <person name="Zeng Q."/>
            <person name="Gargeya S."/>
            <person name="Fitzgerald M."/>
            <person name="Haas B."/>
            <person name="Abouelleil A."/>
            <person name="Alvarado L."/>
            <person name="Arachchi H.M."/>
            <person name="Berlin A."/>
            <person name="Brown A."/>
            <person name="Chapman S.B."/>
            <person name="Chen Z."/>
            <person name="Dunbar C."/>
            <person name="Freedman E."/>
            <person name="Gearin G."/>
            <person name="Gellesch M."/>
            <person name="Goldberg J."/>
            <person name="Griggs A."/>
            <person name="Gujja S."/>
            <person name="Heiman D."/>
            <person name="Howarth C."/>
            <person name="Larson L."/>
            <person name="Lui A."/>
            <person name="MacDonald P.J.P."/>
            <person name="Montmayeur A."/>
            <person name="Murphy C."/>
            <person name="Neiman D."/>
            <person name="Pearson M."/>
            <person name="Priest M."/>
            <person name="Roberts A."/>
            <person name="Saif S."/>
            <person name="Shea T."/>
            <person name="Shenoy N."/>
            <person name="Sisk P."/>
            <person name="Stolte C."/>
            <person name="Sykes S."/>
            <person name="Wortman J."/>
            <person name="Nusbaum C."/>
            <person name="Birren B."/>
        </authorList>
    </citation>
    <scope>NUCLEOTIDE SEQUENCE [LARGE SCALE GENOMIC DNA]</scope>
    <source>
        <strain evidence="1 2">WAL-17108</strain>
    </source>
</reference>
<dbReference type="AlphaFoldDB" id="G5HEM8"/>
<dbReference type="EMBL" id="ADLJ01000007">
    <property type="protein sequence ID" value="EHE99986.1"/>
    <property type="molecule type" value="Genomic_DNA"/>
</dbReference>
<gene>
    <name evidence="1" type="ORF">HMPREF9469_00901</name>
</gene>
<proteinExistence type="predicted"/>
<dbReference type="Proteomes" id="UP000003763">
    <property type="component" value="Unassembled WGS sequence"/>
</dbReference>
<dbReference type="PATRIC" id="fig|742733.3.peg.926"/>
<protein>
    <submittedName>
        <fullName evidence="1">Uncharacterized protein</fullName>
    </submittedName>
</protein>
<dbReference type="HOGENOM" id="CLU_1515341_0_0_9"/>
<name>G5HEM8_9FIRM</name>
<dbReference type="RefSeq" id="WP_007859598.1">
    <property type="nucleotide sequence ID" value="NZ_JH376420.1"/>
</dbReference>
<accession>G5HEM8</accession>